<accession>A0ABV3HZ93</accession>
<proteinExistence type="predicted"/>
<feature type="region of interest" description="Disordered" evidence="1">
    <location>
        <begin position="1"/>
        <end position="20"/>
    </location>
</feature>
<evidence type="ECO:0000256" key="1">
    <source>
        <dbReference type="SAM" id="MobiDB-lite"/>
    </source>
</evidence>
<keyword evidence="3" id="KW-1185">Reference proteome</keyword>
<dbReference type="EMBL" id="JBFAQK010000035">
    <property type="protein sequence ID" value="MEV4683608.1"/>
    <property type="molecule type" value="Genomic_DNA"/>
</dbReference>
<feature type="compositionally biased region" description="Polar residues" evidence="1">
    <location>
        <begin position="1"/>
        <end position="12"/>
    </location>
</feature>
<dbReference type="RefSeq" id="WP_356636753.1">
    <property type="nucleotide sequence ID" value="NZ_JBFAQK010000035.1"/>
</dbReference>
<sequence>MATTENTPSNRKSLTERTEDELAIESFDEVESPEADIVSLGDASYTKMLGKIYA</sequence>
<reference evidence="2 3" key="1">
    <citation type="submission" date="2024-06" db="EMBL/GenBank/DDBJ databases">
        <title>The Natural Products Discovery Center: Release of the First 8490 Sequenced Strains for Exploring Actinobacteria Biosynthetic Diversity.</title>
        <authorList>
            <person name="Kalkreuter E."/>
            <person name="Kautsar S.A."/>
            <person name="Yang D."/>
            <person name="Bader C.D."/>
            <person name="Teijaro C.N."/>
            <person name="Fluegel L."/>
            <person name="Davis C.M."/>
            <person name="Simpson J.R."/>
            <person name="Lauterbach L."/>
            <person name="Steele A.D."/>
            <person name="Gui C."/>
            <person name="Meng S."/>
            <person name="Li G."/>
            <person name="Viehrig K."/>
            <person name="Ye F."/>
            <person name="Su P."/>
            <person name="Kiefer A.F."/>
            <person name="Nichols A."/>
            <person name="Cepeda A.J."/>
            <person name="Yan W."/>
            <person name="Fan B."/>
            <person name="Jiang Y."/>
            <person name="Adhikari A."/>
            <person name="Zheng C.-J."/>
            <person name="Schuster L."/>
            <person name="Cowan T.M."/>
            <person name="Smanski M.J."/>
            <person name="Chevrette M.G."/>
            <person name="De Carvalho L.P.S."/>
            <person name="Shen B."/>
        </authorList>
    </citation>
    <scope>NUCLEOTIDE SEQUENCE [LARGE SCALE GENOMIC DNA]</scope>
    <source>
        <strain evidence="2 3">NPDC049344</strain>
    </source>
</reference>
<evidence type="ECO:0000313" key="3">
    <source>
        <dbReference type="Proteomes" id="UP001552521"/>
    </source>
</evidence>
<protein>
    <submittedName>
        <fullName evidence="2">Uncharacterized protein</fullName>
    </submittedName>
</protein>
<evidence type="ECO:0000313" key="2">
    <source>
        <dbReference type="EMBL" id="MEV4683608.1"/>
    </source>
</evidence>
<comment type="caution">
    <text evidence="2">The sequence shown here is derived from an EMBL/GenBank/DDBJ whole genome shotgun (WGS) entry which is preliminary data.</text>
</comment>
<name>A0ABV3HZ93_9ACTN</name>
<gene>
    <name evidence="2" type="ORF">AB0K36_22800</name>
</gene>
<organism evidence="2 3">
    <name type="scientific">Streptomyces kurssanovii</name>
    <dbReference type="NCBI Taxonomy" id="67312"/>
    <lineage>
        <taxon>Bacteria</taxon>
        <taxon>Bacillati</taxon>
        <taxon>Actinomycetota</taxon>
        <taxon>Actinomycetes</taxon>
        <taxon>Kitasatosporales</taxon>
        <taxon>Streptomycetaceae</taxon>
        <taxon>Streptomyces</taxon>
    </lineage>
</organism>
<dbReference type="Proteomes" id="UP001552521">
    <property type="component" value="Unassembled WGS sequence"/>
</dbReference>